<feature type="transmembrane region" description="Helical" evidence="6">
    <location>
        <begin position="664"/>
        <end position="685"/>
    </location>
</feature>
<keyword evidence="2" id="KW-1003">Cell membrane</keyword>
<reference evidence="8 9" key="1">
    <citation type="submission" date="2017-10" db="EMBL/GenBank/DDBJ databases">
        <title>Frigbacter circumglobatus gen. nov. sp. nov., isolated from sediment cultured in situ.</title>
        <authorList>
            <person name="Zhao Z."/>
        </authorList>
    </citation>
    <scope>NUCLEOTIDE SEQUENCE [LARGE SCALE GENOMIC DNA]</scope>
    <source>
        <strain evidence="8 9">ZYL</strain>
    </source>
</reference>
<keyword evidence="5 6" id="KW-0472">Membrane</keyword>
<organism evidence="8 9">
    <name type="scientific">Paremcibacter congregatus</name>
    <dbReference type="NCBI Taxonomy" id="2043170"/>
    <lineage>
        <taxon>Bacteria</taxon>
        <taxon>Pseudomonadati</taxon>
        <taxon>Pseudomonadota</taxon>
        <taxon>Alphaproteobacteria</taxon>
        <taxon>Emcibacterales</taxon>
        <taxon>Emcibacteraceae</taxon>
        <taxon>Paremcibacter</taxon>
    </lineage>
</organism>
<feature type="transmembrane region" description="Helical" evidence="6">
    <location>
        <begin position="706"/>
        <end position="730"/>
    </location>
</feature>
<dbReference type="InterPro" id="IPR050545">
    <property type="entry name" value="Mycobact_MmpL"/>
</dbReference>
<protein>
    <submittedName>
        <fullName evidence="8">RND transporter</fullName>
    </submittedName>
</protein>
<evidence type="ECO:0000256" key="6">
    <source>
        <dbReference type="SAM" id="Phobius"/>
    </source>
</evidence>
<dbReference type="Pfam" id="PF03176">
    <property type="entry name" value="MMPL"/>
    <property type="match status" value="2"/>
</dbReference>
<name>A0A2G4YQQ3_9PROT</name>
<feature type="transmembrane region" description="Helical" evidence="6">
    <location>
        <begin position="742"/>
        <end position="765"/>
    </location>
</feature>
<evidence type="ECO:0000256" key="4">
    <source>
        <dbReference type="ARBA" id="ARBA00022989"/>
    </source>
</evidence>
<dbReference type="OrthoDB" id="9794724at2"/>
<accession>A0A2G4YQQ3</accession>
<dbReference type="InterPro" id="IPR000731">
    <property type="entry name" value="SSD"/>
</dbReference>
<dbReference type="PROSITE" id="PS50156">
    <property type="entry name" value="SSD"/>
    <property type="match status" value="1"/>
</dbReference>
<evidence type="ECO:0000256" key="3">
    <source>
        <dbReference type="ARBA" id="ARBA00022692"/>
    </source>
</evidence>
<dbReference type="GO" id="GO:0005886">
    <property type="term" value="C:plasma membrane"/>
    <property type="evidence" value="ECO:0007669"/>
    <property type="project" value="UniProtKB-SubCell"/>
</dbReference>
<evidence type="ECO:0000259" key="7">
    <source>
        <dbReference type="PROSITE" id="PS50156"/>
    </source>
</evidence>
<dbReference type="AlphaFoldDB" id="A0A2G4YQQ3"/>
<feature type="transmembrane region" description="Helical" evidence="6">
    <location>
        <begin position="612"/>
        <end position="631"/>
    </location>
</feature>
<feature type="transmembrane region" description="Helical" evidence="6">
    <location>
        <begin position="233"/>
        <end position="249"/>
    </location>
</feature>
<dbReference type="EMBL" id="PDEM01000024">
    <property type="protein sequence ID" value="PHZ84652.1"/>
    <property type="molecule type" value="Genomic_DNA"/>
</dbReference>
<keyword evidence="4 6" id="KW-1133">Transmembrane helix</keyword>
<feature type="transmembrane region" description="Helical" evidence="6">
    <location>
        <begin position="405"/>
        <end position="426"/>
    </location>
</feature>
<dbReference type="Proteomes" id="UP000229730">
    <property type="component" value="Unassembled WGS sequence"/>
</dbReference>
<dbReference type="Gene3D" id="1.20.1640.10">
    <property type="entry name" value="Multidrug efflux transporter AcrB transmembrane domain"/>
    <property type="match status" value="2"/>
</dbReference>
<dbReference type="SUPFAM" id="SSF82866">
    <property type="entry name" value="Multidrug efflux transporter AcrB transmembrane domain"/>
    <property type="match status" value="2"/>
</dbReference>
<feature type="transmembrane region" description="Helical" evidence="6">
    <location>
        <begin position="359"/>
        <end position="384"/>
    </location>
</feature>
<dbReference type="InterPro" id="IPR004869">
    <property type="entry name" value="MMPL_dom"/>
</dbReference>
<evidence type="ECO:0000313" key="9">
    <source>
        <dbReference type="Proteomes" id="UP000229730"/>
    </source>
</evidence>
<feature type="transmembrane region" description="Helical" evidence="6">
    <location>
        <begin position="22"/>
        <end position="41"/>
    </location>
</feature>
<comment type="subcellular location">
    <subcellularLocation>
        <location evidence="1">Cell membrane</location>
        <topology evidence="1">Multi-pass membrane protein</topology>
    </subcellularLocation>
</comment>
<feature type="transmembrane region" description="Helical" evidence="6">
    <location>
        <begin position="256"/>
        <end position="278"/>
    </location>
</feature>
<evidence type="ECO:0000256" key="2">
    <source>
        <dbReference type="ARBA" id="ARBA00022475"/>
    </source>
</evidence>
<gene>
    <name evidence="8" type="ORF">CRD36_12230</name>
</gene>
<dbReference type="PANTHER" id="PTHR33406:SF13">
    <property type="entry name" value="MEMBRANE PROTEIN YDFJ"/>
    <property type="match status" value="1"/>
</dbReference>
<comment type="caution">
    <text evidence="8">The sequence shown here is derived from an EMBL/GenBank/DDBJ whole genome shotgun (WGS) entry which is preliminary data.</text>
</comment>
<proteinExistence type="predicted"/>
<sequence length="786" mass="85871">MQTTPDLQKNAVVTYAKFLLRWRWAAITLALVVTVAAAYGAKNLGFASDYRVFFGDDNPQLAAYEELQKVYTKDDSILIVLKPKSGDVFTPELLRGIQDLTAKAWKTPFSSRVDSLTNFQHSRAEEDDLIVENLVQKSNPMRQNDLARVREIALAEPLLKRRLISPDGTTTAINITLNLPQKELTEIPSAMAYARALVEKFRIAHPDTHVALTGMVPLNSAFFEASMTDMSTLIPLMYGVLLLVTFFMLRSISGTAVTLVVIGLSAVTAMGIGGWLNIQLTPPSAVAPTVILTIAIADSIHILITLFSAMRAGISKYDAIVESLRVNFGPVFLTSLTTIVGFLSLNFSDSPPFGDLGNITAAGVAAAWFFSILLLPALMAVLPVRVKARAATEITFMDKLANFVILRRKILLAGTVALVVGLGVMVPQNVLNDQFVQYFDKSVPFRADSDFTADNLSGMYQLQWSLPATEAGGVNDPVYLGKISAFSDWLRVQPGVDNVLTVSDIFKRLNKNMHGDDPAMYRMPEDRNLSAQFLLLYEMSLPYGLDLNNQINVDKSAVRLVATTENFTTNDLKALDQRASLWLKQNFSTQHLEASGPVMMFTFITERNIQSMLIGTTVALLLISLILMVALRSFKLGLISLVPNLVPVIMTFGVWAIFVGQVDVAATIVTATSLGVVVDATVHFLSKYLRAQREKDLNTEDAVRYAFANVGVALFATSLILIAGFAVLTWSTFRLNASMGQLTALAIAAALLADFLLLPALLLTIDKQRKAKASTENADPALIAAE</sequence>
<feature type="transmembrane region" description="Helical" evidence="6">
    <location>
        <begin position="290"/>
        <end position="314"/>
    </location>
</feature>
<evidence type="ECO:0000313" key="8">
    <source>
        <dbReference type="EMBL" id="PHZ84652.1"/>
    </source>
</evidence>
<feature type="transmembrane region" description="Helical" evidence="6">
    <location>
        <begin position="326"/>
        <end position="347"/>
    </location>
</feature>
<keyword evidence="3 6" id="KW-0812">Transmembrane</keyword>
<evidence type="ECO:0000256" key="5">
    <source>
        <dbReference type="ARBA" id="ARBA00023136"/>
    </source>
</evidence>
<evidence type="ECO:0000256" key="1">
    <source>
        <dbReference type="ARBA" id="ARBA00004651"/>
    </source>
</evidence>
<feature type="transmembrane region" description="Helical" evidence="6">
    <location>
        <begin position="638"/>
        <end position="658"/>
    </location>
</feature>
<dbReference type="RefSeq" id="WP_099473799.1">
    <property type="nucleotide sequence ID" value="NZ_CP041025.1"/>
</dbReference>
<keyword evidence="9" id="KW-1185">Reference proteome</keyword>
<feature type="domain" description="SSD" evidence="7">
    <location>
        <begin position="259"/>
        <end position="381"/>
    </location>
</feature>
<dbReference type="PANTHER" id="PTHR33406">
    <property type="entry name" value="MEMBRANE PROTEIN MJ1562-RELATED"/>
    <property type="match status" value="1"/>
</dbReference>
<dbReference type="InParanoid" id="A0A2G4YQQ3"/>